<organism evidence="2 3">
    <name type="scientific">Williamsia marianensis</name>
    <dbReference type="NCBI Taxonomy" id="85044"/>
    <lineage>
        <taxon>Bacteria</taxon>
        <taxon>Bacillati</taxon>
        <taxon>Actinomycetota</taxon>
        <taxon>Actinomycetes</taxon>
        <taxon>Mycobacteriales</taxon>
        <taxon>Nocardiaceae</taxon>
        <taxon>Williamsia</taxon>
    </lineage>
</organism>
<protein>
    <submittedName>
        <fullName evidence="2">Uncharacterized protein</fullName>
    </submittedName>
</protein>
<sequence>MSLGSRNMNTTGNVIQVLGTVATLFGLGRSLWIVTKMWDKFRNAFRRHQNIAVGGAATTTVTAETPAAMIRTISIDQQPTVDAALRRLARGVEEVEAELQRHLVDFAAKVKTLESRLDGEPNMVDERIGAALASINVKNRKQLVRDLWIAVGGVVLTLLGQLLAFA</sequence>
<evidence type="ECO:0000313" key="3">
    <source>
        <dbReference type="Proteomes" id="UP000274762"/>
    </source>
</evidence>
<dbReference type="AlphaFoldDB" id="A0A495K1I6"/>
<feature type="transmembrane region" description="Helical" evidence="1">
    <location>
        <begin position="147"/>
        <end position="165"/>
    </location>
</feature>
<keyword evidence="1" id="KW-0812">Transmembrane</keyword>
<name>A0A495K1I6_WILMA</name>
<evidence type="ECO:0000313" key="2">
    <source>
        <dbReference type="EMBL" id="RKR94648.1"/>
    </source>
</evidence>
<evidence type="ECO:0000256" key="1">
    <source>
        <dbReference type="SAM" id="Phobius"/>
    </source>
</evidence>
<proteinExistence type="predicted"/>
<feature type="transmembrane region" description="Helical" evidence="1">
    <location>
        <begin position="14"/>
        <end position="34"/>
    </location>
</feature>
<comment type="caution">
    <text evidence="2">The sequence shown here is derived from an EMBL/GenBank/DDBJ whole genome shotgun (WGS) entry which is preliminary data.</text>
</comment>
<dbReference type="EMBL" id="RBKV01000001">
    <property type="protein sequence ID" value="RKR94648.1"/>
    <property type="molecule type" value="Genomic_DNA"/>
</dbReference>
<dbReference type="Proteomes" id="UP000274762">
    <property type="component" value="Unassembled WGS sequence"/>
</dbReference>
<keyword evidence="1" id="KW-0472">Membrane</keyword>
<accession>A0A495K1I6</accession>
<gene>
    <name evidence="2" type="ORF">DFJ75_1448</name>
</gene>
<reference evidence="2 3" key="1">
    <citation type="submission" date="2018-10" db="EMBL/GenBank/DDBJ databases">
        <title>Sequencing the genomes of 1000 actinobacteria strains.</title>
        <authorList>
            <person name="Klenk H.-P."/>
        </authorList>
    </citation>
    <scope>NUCLEOTIDE SEQUENCE [LARGE SCALE GENOMIC DNA]</scope>
    <source>
        <strain evidence="2 3">DSM 44343</strain>
    </source>
</reference>
<keyword evidence="1" id="KW-1133">Transmembrane helix</keyword>